<comment type="caution">
    <text evidence="3">The sequence shown here is derived from an EMBL/GenBank/DDBJ whole genome shotgun (WGS) entry which is preliminary data.</text>
</comment>
<dbReference type="EMBL" id="JAXUIC010000009">
    <property type="protein sequence ID" value="KAK4572296.1"/>
    <property type="molecule type" value="Genomic_DNA"/>
</dbReference>
<evidence type="ECO:0000313" key="3">
    <source>
        <dbReference type="EMBL" id="KAK4572296.1"/>
    </source>
</evidence>
<feature type="domain" description="DC1" evidence="2">
    <location>
        <begin position="453"/>
        <end position="506"/>
    </location>
</feature>
<dbReference type="SUPFAM" id="SSF57889">
    <property type="entry name" value="Cysteine-rich domain"/>
    <property type="match status" value="4"/>
</dbReference>
<feature type="domain" description="DC1" evidence="2">
    <location>
        <begin position="76"/>
        <end position="122"/>
    </location>
</feature>
<keyword evidence="4" id="KW-1185">Reference proteome</keyword>
<keyword evidence="1" id="KW-0677">Repeat</keyword>
<evidence type="ECO:0000313" key="4">
    <source>
        <dbReference type="Proteomes" id="UP001324115"/>
    </source>
</evidence>
<dbReference type="AlphaFoldDB" id="A0AAN7IIA5"/>
<protein>
    <recommendedName>
        <fullName evidence="2">DC1 domain-containing protein</fullName>
    </recommendedName>
</protein>
<feature type="domain" description="DC1" evidence="2">
    <location>
        <begin position="338"/>
        <end position="384"/>
    </location>
</feature>
<dbReference type="InterPro" id="IPR046349">
    <property type="entry name" value="C1-like_sf"/>
</dbReference>
<organism evidence="3 4">
    <name type="scientific">Quercus rubra</name>
    <name type="common">Northern red oak</name>
    <name type="synonym">Quercus borealis</name>
    <dbReference type="NCBI Taxonomy" id="3512"/>
    <lineage>
        <taxon>Eukaryota</taxon>
        <taxon>Viridiplantae</taxon>
        <taxon>Streptophyta</taxon>
        <taxon>Embryophyta</taxon>
        <taxon>Tracheophyta</taxon>
        <taxon>Spermatophyta</taxon>
        <taxon>Magnoliopsida</taxon>
        <taxon>eudicotyledons</taxon>
        <taxon>Gunneridae</taxon>
        <taxon>Pentapetalae</taxon>
        <taxon>rosids</taxon>
        <taxon>fabids</taxon>
        <taxon>Fagales</taxon>
        <taxon>Fagaceae</taxon>
        <taxon>Quercus</taxon>
    </lineage>
</organism>
<accession>A0AAN7IIA5</accession>
<proteinExistence type="predicted"/>
<sequence length="786" mass="91341">MLGNYTREKEDEDDDWIKYFDHPHHWLSLGETDNSEIDCPVCRKKLGLSFNYICTYLCPYGVHVSCAKLPRVVKSPFHPEHPITLKRHQYGRQFVCMGCNLQFKGFGYCCNDCNFQLDLECVWLVKDKMQTLTHSHHEHQLELFKNVPNKRYNCAVCLEYCSDPLPTCGCLQCLLFLHKSCFGESNCPLEIQHYTHPHPLTFSITSRQTLTPSPQTATTYPELTLPTTSPPTFTCKACHNSARKIHWCYSCKQCQDFGMDIACATISKTASQIQHFLHGHPLSLLYKYVNYQQVASCRVCMKSCTGPTYVCGRPFSEYYKNIHFHKSCLELRQQICHPFHPYHLLTLLDQSNSPRRCNACRNSPDPINYICESDNCSFLLHVECSTVMIPAITYQGHDHLLRFRDNNRENIELMCSTCKSNICESYAFTCLYCDLNLHLTCGPLPYSIKHEDHNTHPLFLANSPVQEEVEDETEEFYCHACEEERDPQLPVYYCANCYFVVEIKCVFSQIISSLKGEYEDVELRSTLGHFGKLLCKNKAKEMVQKKEQIKTTLTLYDNLKSCSRNEIEQLNSVLRVVETENRDEDSVFEAFLYYYKNYTEFKKVIDRVVEIPAPFMSVENVPEIDSKWAPKEEVASVEDYMIIRRLAPILEHLLSKHGDISAMSILMPKVKMYLFNMLCESIYGMINTKIVDVTEDLLLNWWTRLRILQFAEFKIQFAFDHLKRVVQACLLFQEDDALNEIDRDILALQEKRKGIIAARSSLTEERLREASILKNWKAGTLFLYNK</sequence>
<name>A0AAN7IIA5_QUERU</name>
<dbReference type="Proteomes" id="UP001324115">
    <property type="component" value="Unassembled WGS sequence"/>
</dbReference>
<feature type="domain" description="DC1" evidence="2">
    <location>
        <begin position="224"/>
        <end position="264"/>
    </location>
</feature>
<dbReference type="InterPro" id="IPR004146">
    <property type="entry name" value="DC1"/>
</dbReference>
<reference evidence="3 4" key="1">
    <citation type="journal article" date="2023" name="G3 (Bethesda)">
        <title>A haplotype-resolved chromosome-scale genome for Quercus rubra L. provides insights into the genetics of adaptive traits for red oak species.</title>
        <authorList>
            <person name="Kapoor B."/>
            <person name="Jenkins J."/>
            <person name="Schmutz J."/>
            <person name="Zhebentyayeva T."/>
            <person name="Kuelheim C."/>
            <person name="Coggeshall M."/>
            <person name="Heim C."/>
            <person name="Lasky J.R."/>
            <person name="Leites L."/>
            <person name="Islam-Faridi N."/>
            <person name="Romero-Severson J."/>
            <person name="DeLeo V.L."/>
            <person name="Lucas S.M."/>
            <person name="Lazic D."/>
            <person name="Gailing O."/>
            <person name="Carlson J."/>
            <person name="Staton M."/>
        </authorList>
    </citation>
    <scope>NUCLEOTIDE SEQUENCE [LARGE SCALE GENOMIC DNA]</scope>
    <source>
        <strain evidence="3">Pseudo-F2</strain>
    </source>
</reference>
<gene>
    <name evidence="3" type="ORF">RGQ29_030646</name>
</gene>
<dbReference type="Pfam" id="PF03107">
    <property type="entry name" value="C1_2"/>
    <property type="match status" value="5"/>
</dbReference>
<dbReference type="PANTHER" id="PTHR46288:SF85">
    <property type="entry name" value="DC1 DOMAIN-CONTAINING PROTEIN"/>
    <property type="match status" value="1"/>
</dbReference>
<evidence type="ECO:0000256" key="1">
    <source>
        <dbReference type="ARBA" id="ARBA00022737"/>
    </source>
</evidence>
<dbReference type="PANTHER" id="PTHR46288">
    <property type="entry name" value="PHORBOL-ESTER/DAG-TYPE DOMAIN-CONTAINING PROTEIN"/>
    <property type="match status" value="1"/>
</dbReference>
<feature type="domain" description="DC1" evidence="2">
    <location>
        <begin position="21"/>
        <end position="67"/>
    </location>
</feature>
<evidence type="ECO:0000259" key="2">
    <source>
        <dbReference type="Pfam" id="PF03107"/>
    </source>
</evidence>